<organism evidence="1 2">
    <name type="scientific">Streptomyces ficellus</name>
    <dbReference type="NCBI Taxonomy" id="1977088"/>
    <lineage>
        <taxon>Bacteria</taxon>
        <taxon>Bacillati</taxon>
        <taxon>Actinomycetota</taxon>
        <taxon>Actinomycetes</taxon>
        <taxon>Kitasatosporales</taxon>
        <taxon>Streptomycetaceae</taxon>
        <taxon>Streptomyces</taxon>
    </lineage>
</organism>
<keyword evidence="2" id="KW-1185">Reference proteome</keyword>
<comment type="caution">
    <text evidence="1">The sequence shown here is derived from an EMBL/GenBank/DDBJ whole genome shotgun (WGS) entry which is preliminary data.</text>
</comment>
<sequence length="106" mass="10320">MKKAIAGAGVVLGGVAALLATQAPAQAAAPSVTATAAVQTVESKTDVKPRWIGSVAKAAVVHGKALAGTQAIRSQVGNVARIASLGSAPADTTSKGAASVEEVFDK</sequence>
<name>A0ABT7ZDZ6_9ACTN</name>
<protein>
    <recommendedName>
        <fullName evidence="3">Serine protease</fullName>
    </recommendedName>
</protein>
<evidence type="ECO:0008006" key="3">
    <source>
        <dbReference type="Google" id="ProtNLM"/>
    </source>
</evidence>
<reference evidence="1" key="1">
    <citation type="submission" date="2023-06" db="EMBL/GenBank/DDBJ databases">
        <title>WGS-Sequencing of Streptomyces ficellus isolate 21 collected from sand in Gara Djebilet Iron Mine in Algeria.</title>
        <authorList>
            <person name="Zegers G.P."/>
            <person name="Gomez A."/>
            <person name="Gueddou A."/>
            <person name="Zahara A.F."/>
            <person name="Worth M."/>
            <person name="Sevigny J.L."/>
            <person name="Tisa L."/>
        </authorList>
    </citation>
    <scope>NUCLEOTIDE SEQUENCE</scope>
    <source>
        <strain evidence="1">AS11</strain>
    </source>
</reference>
<gene>
    <name evidence="1" type="ORF">QWM81_27620</name>
</gene>
<dbReference type="EMBL" id="JAUEPL010000059">
    <property type="protein sequence ID" value="MDN3297739.1"/>
    <property type="molecule type" value="Genomic_DNA"/>
</dbReference>
<evidence type="ECO:0000313" key="2">
    <source>
        <dbReference type="Proteomes" id="UP001174050"/>
    </source>
</evidence>
<dbReference type="Proteomes" id="UP001174050">
    <property type="component" value="Unassembled WGS sequence"/>
</dbReference>
<proteinExistence type="predicted"/>
<evidence type="ECO:0000313" key="1">
    <source>
        <dbReference type="EMBL" id="MDN3297739.1"/>
    </source>
</evidence>
<dbReference type="RefSeq" id="WP_290115135.1">
    <property type="nucleotide sequence ID" value="NZ_JAUEPL010000059.1"/>
</dbReference>
<accession>A0ABT7ZDZ6</accession>